<dbReference type="InterPro" id="IPR036236">
    <property type="entry name" value="Znf_C2H2_sf"/>
</dbReference>
<keyword evidence="15" id="KW-1185">Reference proteome</keyword>
<organism evidence="14 15">
    <name type="scientific">Cyprinodon variegatus</name>
    <name type="common">Sheepshead minnow</name>
    <dbReference type="NCBI Taxonomy" id="28743"/>
    <lineage>
        <taxon>Eukaryota</taxon>
        <taxon>Metazoa</taxon>
        <taxon>Chordata</taxon>
        <taxon>Craniata</taxon>
        <taxon>Vertebrata</taxon>
        <taxon>Euteleostomi</taxon>
        <taxon>Actinopterygii</taxon>
        <taxon>Neopterygii</taxon>
        <taxon>Teleostei</taxon>
        <taxon>Neoteleostei</taxon>
        <taxon>Acanthomorphata</taxon>
        <taxon>Ovalentaria</taxon>
        <taxon>Atherinomorphae</taxon>
        <taxon>Cyprinodontiformes</taxon>
        <taxon>Cyprinodontidae</taxon>
        <taxon>Cyprinodon</taxon>
    </lineage>
</organism>
<dbReference type="Pfam" id="PF00096">
    <property type="entry name" value="zf-C2H2"/>
    <property type="match status" value="4"/>
</dbReference>
<reference evidence="14" key="1">
    <citation type="submission" date="2025-08" db="UniProtKB">
        <authorList>
            <consortium name="Ensembl"/>
        </authorList>
    </citation>
    <scope>IDENTIFICATION</scope>
</reference>
<keyword evidence="6" id="KW-0862">Zinc</keyword>
<keyword evidence="10" id="KW-0539">Nucleus</keyword>
<evidence type="ECO:0000256" key="9">
    <source>
        <dbReference type="ARBA" id="ARBA00023163"/>
    </source>
</evidence>
<dbReference type="FunFam" id="3.30.160.60:FF:000912">
    <property type="entry name" value="Zinc finger protein 660"/>
    <property type="match status" value="1"/>
</dbReference>
<evidence type="ECO:0000313" key="14">
    <source>
        <dbReference type="Ensembl" id="ENSCVAP00000028247.1"/>
    </source>
</evidence>
<dbReference type="InterPro" id="IPR013087">
    <property type="entry name" value="Znf_C2H2_type"/>
</dbReference>
<keyword evidence="8" id="KW-0238">DNA-binding</keyword>
<dbReference type="GO" id="GO:0008270">
    <property type="term" value="F:zinc ion binding"/>
    <property type="evidence" value="ECO:0007669"/>
    <property type="project" value="UniProtKB-KW"/>
</dbReference>
<keyword evidence="9" id="KW-0804">Transcription</keyword>
<dbReference type="GO" id="GO:0000978">
    <property type="term" value="F:RNA polymerase II cis-regulatory region sequence-specific DNA binding"/>
    <property type="evidence" value="ECO:0007669"/>
    <property type="project" value="TreeGrafter"/>
</dbReference>
<evidence type="ECO:0000256" key="8">
    <source>
        <dbReference type="ARBA" id="ARBA00023125"/>
    </source>
</evidence>
<dbReference type="SMART" id="SM00355">
    <property type="entry name" value="ZnF_C2H2"/>
    <property type="match status" value="4"/>
</dbReference>
<evidence type="ECO:0000256" key="6">
    <source>
        <dbReference type="ARBA" id="ARBA00022833"/>
    </source>
</evidence>
<dbReference type="PROSITE" id="PS50157">
    <property type="entry name" value="ZINC_FINGER_C2H2_2"/>
    <property type="match status" value="4"/>
</dbReference>
<evidence type="ECO:0000259" key="13">
    <source>
        <dbReference type="PROSITE" id="PS50157"/>
    </source>
</evidence>
<dbReference type="Ensembl" id="ENSCVAT00000020047.1">
    <property type="protein sequence ID" value="ENSCVAP00000028247.1"/>
    <property type="gene ID" value="ENSCVAG00000015159.1"/>
</dbReference>
<feature type="signal peptide" evidence="12">
    <location>
        <begin position="1"/>
        <end position="29"/>
    </location>
</feature>
<keyword evidence="5 11" id="KW-0863">Zinc-finger</keyword>
<dbReference type="InterPro" id="IPR050457">
    <property type="entry name" value="ZnFinger_BTB_dom_contain"/>
</dbReference>
<comment type="similarity">
    <text evidence="2">Belongs to the krueppel C2H2-type zinc-finger protein family.</text>
</comment>
<evidence type="ECO:0000256" key="4">
    <source>
        <dbReference type="ARBA" id="ARBA00022737"/>
    </source>
</evidence>
<dbReference type="PANTHER" id="PTHR46105:SF31">
    <property type="entry name" value="LOW QUALITY PROTEIN: ZINC FINGER PROTEIN 721-RELATED"/>
    <property type="match status" value="1"/>
</dbReference>
<feature type="domain" description="C2H2-type" evidence="13">
    <location>
        <begin position="199"/>
        <end position="226"/>
    </location>
</feature>
<dbReference type="AlphaFoldDB" id="A0A3Q2E7U0"/>
<evidence type="ECO:0000256" key="11">
    <source>
        <dbReference type="PROSITE-ProRule" id="PRU00042"/>
    </source>
</evidence>
<dbReference type="PANTHER" id="PTHR46105">
    <property type="entry name" value="AGAP004733-PA"/>
    <property type="match status" value="1"/>
</dbReference>
<dbReference type="FunFam" id="3.30.160.60:FF:001370">
    <property type="entry name" value="Zinc finger protein"/>
    <property type="match status" value="2"/>
</dbReference>
<keyword evidence="12" id="KW-0732">Signal</keyword>
<dbReference type="GeneTree" id="ENSGT00940000161979"/>
<proteinExistence type="inferred from homology"/>
<dbReference type="GO" id="GO:0000981">
    <property type="term" value="F:DNA-binding transcription factor activity, RNA polymerase II-specific"/>
    <property type="evidence" value="ECO:0007669"/>
    <property type="project" value="TreeGrafter"/>
</dbReference>
<evidence type="ECO:0000256" key="7">
    <source>
        <dbReference type="ARBA" id="ARBA00023015"/>
    </source>
</evidence>
<dbReference type="PROSITE" id="PS00028">
    <property type="entry name" value="ZINC_FINGER_C2H2_1"/>
    <property type="match status" value="4"/>
</dbReference>
<feature type="domain" description="C2H2-type" evidence="13">
    <location>
        <begin position="169"/>
        <end position="198"/>
    </location>
</feature>
<keyword evidence="3" id="KW-0479">Metal-binding</keyword>
<evidence type="ECO:0000256" key="5">
    <source>
        <dbReference type="ARBA" id="ARBA00022771"/>
    </source>
</evidence>
<dbReference type="Proteomes" id="UP000265020">
    <property type="component" value="Unassembled WGS sequence"/>
</dbReference>
<feature type="domain" description="C2H2-type" evidence="13">
    <location>
        <begin position="227"/>
        <end position="254"/>
    </location>
</feature>
<accession>A0A3Q2E7U0</accession>
<name>A0A3Q2E7U0_CYPVA</name>
<evidence type="ECO:0000313" key="15">
    <source>
        <dbReference type="Proteomes" id="UP000265020"/>
    </source>
</evidence>
<sequence length="311" mass="35772">MPEYFLICVCFLQMLGWLVMVKEDHRACAFLHDPDEDDKQSSVLSELYEEHIKDELPVENDGREESMRIQDHKDGSISLKTEKENDTKLSIAEPKHLSASVLIKTDMDIDWKTVTVPETDRKMVDKPSVSSEFAEQLFQSCCHSHSLDNNKHFKQKANLDSPGDAQKGLKCSCEICGELFARKALLKQHMRNHIGQKHFLCDTCGHKFIYKSALDKHMRIHTGQKPFCCDLCGQRFSQKSTLKRHMSVHTGQKPFCCEVCGSTFTLESTLNTHMRIHTGQKPFCCDLCGHKFTWKVNEDQHQIQGFKLKLH</sequence>
<dbReference type="GO" id="GO:0005634">
    <property type="term" value="C:nucleus"/>
    <property type="evidence" value="ECO:0007669"/>
    <property type="project" value="UniProtKB-SubCell"/>
</dbReference>
<feature type="domain" description="C2H2-type" evidence="13">
    <location>
        <begin position="255"/>
        <end position="282"/>
    </location>
</feature>
<reference evidence="14" key="2">
    <citation type="submission" date="2025-09" db="UniProtKB">
        <authorList>
            <consortium name="Ensembl"/>
        </authorList>
    </citation>
    <scope>IDENTIFICATION</scope>
</reference>
<keyword evidence="7" id="KW-0805">Transcription regulation</keyword>
<evidence type="ECO:0000256" key="1">
    <source>
        <dbReference type="ARBA" id="ARBA00004123"/>
    </source>
</evidence>
<evidence type="ECO:0000256" key="12">
    <source>
        <dbReference type="SAM" id="SignalP"/>
    </source>
</evidence>
<evidence type="ECO:0000256" key="10">
    <source>
        <dbReference type="ARBA" id="ARBA00023242"/>
    </source>
</evidence>
<protein>
    <recommendedName>
        <fullName evidence="13">C2H2-type domain-containing protein</fullName>
    </recommendedName>
</protein>
<dbReference type="Gene3D" id="3.30.160.60">
    <property type="entry name" value="Classic Zinc Finger"/>
    <property type="match status" value="5"/>
</dbReference>
<evidence type="ECO:0000256" key="2">
    <source>
        <dbReference type="ARBA" id="ARBA00006991"/>
    </source>
</evidence>
<feature type="chain" id="PRO_5018693085" description="C2H2-type domain-containing protein" evidence="12">
    <location>
        <begin position="30"/>
        <end position="311"/>
    </location>
</feature>
<dbReference type="SUPFAM" id="SSF57667">
    <property type="entry name" value="beta-beta-alpha zinc fingers"/>
    <property type="match status" value="3"/>
</dbReference>
<dbReference type="OMA" id="KEDHRAC"/>
<keyword evidence="4" id="KW-0677">Repeat</keyword>
<evidence type="ECO:0000256" key="3">
    <source>
        <dbReference type="ARBA" id="ARBA00022723"/>
    </source>
</evidence>
<comment type="subcellular location">
    <subcellularLocation>
        <location evidence="1">Nucleus</location>
    </subcellularLocation>
</comment>